<dbReference type="InterPro" id="IPR000425">
    <property type="entry name" value="MIP"/>
</dbReference>
<dbReference type="InterPro" id="IPR022357">
    <property type="entry name" value="MIP_CS"/>
</dbReference>
<evidence type="ECO:0000256" key="4">
    <source>
        <dbReference type="ARBA" id="ARBA00022692"/>
    </source>
</evidence>
<reference evidence="9" key="1">
    <citation type="submission" date="2023-06" db="EMBL/GenBank/DDBJ databases">
        <title>A Treasure from Seagulls: Isolation and Description of Aciduricobacillus qingdaonensis gen. nov., sp. nov., a Rare Obligately Uric Acid-utilizing Member in the Family Bacillaceae.</title>
        <authorList>
            <person name="Liu W."/>
            <person name="Wang B."/>
        </authorList>
    </citation>
    <scope>NUCLEOTIDE SEQUENCE</scope>
    <source>
        <strain evidence="9">44XB</strain>
    </source>
</reference>
<evidence type="ECO:0000256" key="2">
    <source>
        <dbReference type="ARBA" id="ARBA00006175"/>
    </source>
</evidence>
<dbReference type="Gene3D" id="1.20.1080.10">
    <property type="entry name" value="Glycerol uptake facilitator protein"/>
    <property type="match status" value="1"/>
</dbReference>
<dbReference type="NCBIfam" id="TIGR00861">
    <property type="entry name" value="MIP"/>
    <property type="match status" value="1"/>
</dbReference>
<dbReference type="RefSeq" id="WP_348026708.1">
    <property type="nucleotide sequence ID" value="NZ_CP129113.1"/>
</dbReference>
<feature type="transmembrane region" description="Helical" evidence="8">
    <location>
        <begin position="6"/>
        <end position="27"/>
    </location>
</feature>
<evidence type="ECO:0000313" key="10">
    <source>
        <dbReference type="Proteomes" id="UP001180087"/>
    </source>
</evidence>
<dbReference type="PROSITE" id="PS00221">
    <property type="entry name" value="MIP"/>
    <property type="match status" value="1"/>
</dbReference>
<comment type="similarity">
    <text evidence="2 7">Belongs to the MIP/aquaporin (TC 1.A.8) family.</text>
</comment>
<evidence type="ECO:0000256" key="8">
    <source>
        <dbReference type="SAM" id="Phobius"/>
    </source>
</evidence>
<keyword evidence="10" id="KW-1185">Reference proteome</keyword>
<dbReference type="PANTHER" id="PTHR43829">
    <property type="entry name" value="AQUAPORIN OR AQUAGLYCEROPORIN RELATED"/>
    <property type="match status" value="1"/>
</dbReference>
<keyword evidence="6 8" id="KW-0472">Membrane</keyword>
<accession>A0ABY9KTE1</accession>
<keyword evidence="4 7" id="KW-0812">Transmembrane</keyword>
<evidence type="ECO:0000256" key="6">
    <source>
        <dbReference type="ARBA" id="ARBA00023136"/>
    </source>
</evidence>
<feature type="transmembrane region" description="Helical" evidence="8">
    <location>
        <begin position="86"/>
        <end position="106"/>
    </location>
</feature>
<evidence type="ECO:0000256" key="1">
    <source>
        <dbReference type="ARBA" id="ARBA00004141"/>
    </source>
</evidence>
<dbReference type="PRINTS" id="PR00783">
    <property type="entry name" value="MINTRINSICP"/>
</dbReference>
<dbReference type="InterPro" id="IPR023271">
    <property type="entry name" value="Aquaporin-like"/>
</dbReference>
<evidence type="ECO:0000313" key="9">
    <source>
        <dbReference type="EMBL" id="WLV24060.1"/>
    </source>
</evidence>
<evidence type="ECO:0000256" key="3">
    <source>
        <dbReference type="ARBA" id="ARBA00022448"/>
    </source>
</evidence>
<dbReference type="EMBL" id="CP129113">
    <property type="protein sequence ID" value="WLV24060.1"/>
    <property type="molecule type" value="Genomic_DNA"/>
</dbReference>
<protein>
    <submittedName>
        <fullName evidence="9">MIP/aquaporin family protein</fullName>
    </submittedName>
</protein>
<name>A0ABY9KTE1_9BACI</name>
<proteinExistence type="inferred from homology"/>
<dbReference type="InterPro" id="IPR050363">
    <property type="entry name" value="MIP/Aquaporin"/>
</dbReference>
<dbReference type="SUPFAM" id="SSF81338">
    <property type="entry name" value="Aquaporin-like"/>
    <property type="match status" value="1"/>
</dbReference>
<dbReference type="PANTHER" id="PTHR43829:SF9">
    <property type="entry name" value="AQUAPORIN-9"/>
    <property type="match status" value="1"/>
</dbReference>
<feature type="transmembrane region" description="Helical" evidence="8">
    <location>
        <begin position="241"/>
        <end position="262"/>
    </location>
</feature>
<comment type="subcellular location">
    <subcellularLocation>
        <location evidence="1">Membrane</location>
        <topology evidence="1">Multi-pass membrane protein</topology>
    </subcellularLocation>
</comment>
<dbReference type="Pfam" id="PF00230">
    <property type="entry name" value="MIP"/>
    <property type="match status" value="1"/>
</dbReference>
<feature type="transmembrane region" description="Helical" evidence="8">
    <location>
        <begin position="211"/>
        <end position="229"/>
    </location>
</feature>
<feature type="transmembrane region" description="Helical" evidence="8">
    <location>
        <begin position="133"/>
        <end position="153"/>
    </location>
</feature>
<keyword evidence="5 8" id="KW-1133">Transmembrane helix</keyword>
<gene>
    <name evidence="9" type="ORF">QR721_10490</name>
</gene>
<dbReference type="Proteomes" id="UP001180087">
    <property type="component" value="Chromosome"/>
</dbReference>
<evidence type="ECO:0000256" key="5">
    <source>
        <dbReference type="ARBA" id="ARBA00022989"/>
    </source>
</evidence>
<sequence length="269" mass="28434">MSEFMAELIGTMILIYLGDSVVAAVSLRGTKTEGVGGSWLLVALGWGLTLSVAIYAVGQFSGAHLNPAVTLALASVGTFAWSKVGLYILAQMIGAFIGAILVYLQYLPHWRVTEDPAAKLGVFTTGPAIRSPLANLLSETFGTFILVLGILFVGAHQFQDGWNPLIIGLLLATIGITIGSTTGFSINPARDLAPRIAHAILPIPGKGSSDWGYSWIPIVGPIVGGLYGASFYEAVFKNNFITLFWIFTVVVIIIALAAVASVNSKKEHA</sequence>
<evidence type="ECO:0000256" key="7">
    <source>
        <dbReference type="RuleBase" id="RU000477"/>
    </source>
</evidence>
<feature type="transmembrane region" description="Helical" evidence="8">
    <location>
        <begin position="39"/>
        <end position="57"/>
    </location>
</feature>
<feature type="transmembrane region" description="Helical" evidence="8">
    <location>
        <begin position="63"/>
        <end position="81"/>
    </location>
</feature>
<feature type="transmembrane region" description="Helical" evidence="8">
    <location>
        <begin position="165"/>
        <end position="186"/>
    </location>
</feature>
<organism evidence="9 10">
    <name type="scientific">Aciduricibacillus chroicocephali</name>
    <dbReference type="NCBI Taxonomy" id="3054939"/>
    <lineage>
        <taxon>Bacteria</taxon>
        <taxon>Bacillati</taxon>
        <taxon>Bacillota</taxon>
        <taxon>Bacilli</taxon>
        <taxon>Bacillales</taxon>
        <taxon>Bacillaceae</taxon>
        <taxon>Aciduricibacillus</taxon>
    </lineage>
</organism>
<keyword evidence="3 7" id="KW-0813">Transport</keyword>